<keyword evidence="2" id="KW-1185">Reference proteome</keyword>
<comment type="caution">
    <text evidence="1">The sequence shown here is derived from an EMBL/GenBank/DDBJ whole genome shotgun (WGS) entry which is preliminary data.</text>
</comment>
<sequence>MSKAFYLKMAWQNLVKNKKVYIPFLLTSVFATMMLYMIVGLASNKGLKALPGGQDMQMMLGLGVFVVEMFLLIFLFYTNSFLLKRRKKEFGLYSVLGMEKKHLARVIFYELLFCFAISLTGGLLAGMLLDKLLFLVVIKMLGTEVPLGFSISVKGIQETVLYVGIVYVAMFVYALLQVRLANPIELLHSGSMAEKEPKSKLVITILGIVLLATGYAISLTITNPIMAMLLFFVAVICVIIGTYLLFTSGSITLLKALEKNKRYYYKIDHFLSVSNMKFRMKQNAVSLGNICILSTMVLVMLSTTISLWTGMVAAVESGIGHDYNVTVRYDAMDENPDIAARMDAFVKDSGIHPTRQTGYSVFEIPMEKEGNRLDDVSFGQDAVYADFIALDDYNALENTDVKLGPDEVLVYGMREKYGFDSMHLLGTEYKAKELDSFSENNPNDAIVNNTYLIVVPSREALLRVKDEATAAARQVYPDYTTSFQYRTGLDSENKDIPSNDLMKGLANAFEGATISSYYAQSKVETFQQMRALYAGFLFIGVFLSLLFIMATILIMYYKQISEGYEDQKRYDIMKKVGLDEKQVKKTIRTQVITVFFLPLIVAGVHICFAFPIISKLLRLLLLSDMKVFVLTTLACFLIFSVLYILIYWITARAYYKIVSSCE</sequence>
<evidence type="ECO:0000313" key="2">
    <source>
        <dbReference type="Proteomes" id="UP000308836"/>
    </source>
</evidence>
<evidence type="ECO:0000313" key="1">
    <source>
        <dbReference type="EMBL" id="TGY65570.1"/>
    </source>
</evidence>
<dbReference type="Proteomes" id="UP000308836">
    <property type="component" value="Unassembled WGS sequence"/>
</dbReference>
<organism evidence="1 2">
    <name type="scientific">Dubosiella muris</name>
    <dbReference type="NCBI Taxonomy" id="3038133"/>
    <lineage>
        <taxon>Bacteria</taxon>
        <taxon>Bacillati</taxon>
        <taxon>Bacillota</taxon>
        <taxon>Erysipelotrichia</taxon>
        <taxon>Erysipelotrichales</taxon>
        <taxon>Erysipelotrichaceae</taxon>
        <taxon>Dubosiella</taxon>
    </lineage>
</organism>
<gene>
    <name evidence="1" type="ORF">E5336_08380</name>
</gene>
<proteinExistence type="predicted"/>
<dbReference type="EMBL" id="SRYG01000016">
    <property type="protein sequence ID" value="TGY65570.1"/>
    <property type="molecule type" value="Genomic_DNA"/>
</dbReference>
<name>A0AC61R6M4_9FIRM</name>
<protein>
    <submittedName>
        <fullName evidence="1">ABC transporter permease</fullName>
    </submittedName>
</protein>
<reference evidence="1" key="1">
    <citation type="submission" date="2019-04" db="EMBL/GenBank/DDBJ databases">
        <title>Microbes associate with the intestines of laboratory mice.</title>
        <authorList>
            <person name="Navarre W."/>
            <person name="Wong E."/>
            <person name="Huang K."/>
            <person name="Tropini C."/>
            <person name="Ng K."/>
            <person name="Yu B."/>
        </authorList>
    </citation>
    <scope>NUCLEOTIDE SEQUENCE</scope>
    <source>
        <strain evidence="1">NM09_H32</strain>
    </source>
</reference>
<accession>A0AC61R6M4</accession>